<evidence type="ECO:0000256" key="1">
    <source>
        <dbReference type="SAM" id="Phobius"/>
    </source>
</evidence>
<keyword evidence="2" id="KW-0614">Plasmid</keyword>
<reference evidence="2 3" key="1">
    <citation type="journal article" date="2011" name="PLoS Pathog.">
        <title>Dynamic evolution of pathogenicity revealed by sequencing and comparative genomics of 19 Pseudomonas syringae isolates.</title>
        <authorList>
            <person name="Baltrus D.A."/>
            <person name="Nishimura M.T."/>
            <person name="Romanchuk A."/>
            <person name="Chang J.H."/>
            <person name="Mukhtar M.S."/>
            <person name="Cherkis K."/>
            <person name="Roach J."/>
            <person name="Grant S.R."/>
            <person name="Jones C.D."/>
            <person name="Dangl J.L."/>
        </authorList>
    </citation>
    <scope>NUCLEOTIDE SEQUENCE [LARGE SCALE GENOMIC DNA]</scope>
    <source>
        <strain evidence="2 3">M301315</strain>
    </source>
</reference>
<protein>
    <submittedName>
        <fullName evidence="2">Uncharacterized protein</fullName>
    </submittedName>
</protein>
<evidence type="ECO:0000313" key="3">
    <source>
        <dbReference type="Proteomes" id="UP000006426"/>
    </source>
</evidence>
<keyword evidence="1" id="KW-1133">Transmembrane helix</keyword>
<accession>A0AAD0V9C3</accession>
<keyword evidence="1" id="KW-0472">Membrane</keyword>
<dbReference type="AlphaFoldDB" id="A0AAD0V9C3"/>
<keyword evidence="1" id="KW-0812">Transmembrane</keyword>
<dbReference type="RefSeq" id="WP_005741963.1">
    <property type="nucleotide sequence ID" value="NZ_CP031226.1"/>
</dbReference>
<organism evidence="2 3">
    <name type="scientific">Pseudomonas amygdali pv. lachrymans str. M301315</name>
    <dbReference type="NCBI Taxonomy" id="629260"/>
    <lineage>
        <taxon>Bacteria</taxon>
        <taxon>Pseudomonadati</taxon>
        <taxon>Pseudomonadota</taxon>
        <taxon>Gammaproteobacteria</taxon>
        <taxon>Pseudomonadales</taxon>
        <taxon>Pseudomonadaceae</taxon>
        <taxon>Pseudomonas</taxon>
        <taxon>Pseudomonas amygdali</taxon>
    </lineage>
</organism>
<sequence>MNTYEENVKTSIKAYAKALNDCRKLDVWPRSEGIQPQYFHTPLQQLAISKLKNCQENHRFVIEEYAKHVGPVPEHFFPDIGPTGYLMAPGVKRITPLQLILAMFLMIGITVGSLCLFTHLKNHKADQYEVLKQEYQSF</sequence>
<feature type="transmembrane region" description="Helical" evidence="1">
    <location>
        <begin position="97"/>
        <end position="117"/>
    </location>
</feature>
<dbReference type="GeneID" id="39474279"/>
<name>A0AAD0V9C3_PSEAV</name>
<geneLocation type="plasmid" evidence="3">
    <name>pmppla107</name>
</geneLocation>
<dbReference type="Proteomes" id="UP000006426">
    <property type="component" value="Plasmid pmppla107"/>
</dbReference>
<evidence type="ECO:0000313" key="2">
    <source>
        <dbReference type="EMBL" id="AXH59768.1"/>
    </source>
</evidence>
<gene>
    <name evidence="2" type="ORF">PLA107_031590</name>
</gene>
<proteinExistence type="predicted"/>
<dbReference type="EMBL" id="CP031226">
    <property type="protein sequence ID" value="AXH59768.1"/>
    <property type="molecule type" value="Genomic_DNA"/>
</dbReference>